<protein>
    <submittedName>
        <fullName evidence="2">Uncharacterized protein</fullName>
    </submittedName>
</protein>
<reference evidence="2 3" key="1">
    <citation type="submission" date="2016-10" db="EMBL/GenBank/DDBJ databases">
        <authorList>
            <person name="de Groot N.N."/>
        </authorList>
    </citation>
    <scope>NUCLEOTIDE SEQUENCE [LARGE SCALE GENOMIC DNA]</scope>
    <source>
        <strain evidence="2 3">CGMCC 1.10210</strain>
    </source>
</reference>
<name>A0A1I1RDQ1_9HYPH</name>
<dbReference type="Proteomes" id="UP000182258">
    <property type="component" value="Unassembled WGS sequence"/>
</dbReference>
<sequence length="184" mass="20097">MQRWFCLAVTPMAWRCTLRKSRPLWRPARTPCCCWTKPVGTAPPHSSFLPTSPCCRCHQNAPSLIQSKTSGSSCATTGSQTESSNPTTTFSTIAASPGTASSGSHGASCQSDRANGQWVSISQTWYYGIKPAQVFVRIPKAEGRLKELIAEDQKADFTRQYTRSSICCGCIAEHDAPFGNWMPV</sequence>
<proteinExistence type="predicted"/>
<gene>
    <name evidence="2" type="ORF">SAMN04488059_13627</name>
</gene>
<evidence type="ECO:0000313" key="2">
    <source>
        <dbReference type="EMBL" id="SFD28510.1"/>
    </source>
</evidence>
<accession>A0A1I1RDQ1</accession>
<evidence type="ECO:0000313" key="3">
    <source>
        <dbReference type="Proteomes" id="UP000182258"/>
    </source>
</evidence>
<organism evidence="2 3">
    <name type="scientific">Devosia psychrophila</name>
    <dbReference type="NCBI Taxonomy" id="728005"/>
    <lineage>
        <taxon>Bacteria</taxon>
        <taxon>Pseudomonadati</taxon>
        <taxon>Pseudomonadota</taxon>
        <taxon>Alphaproteobacteria</taxon>
        <taxon>Hyphomicrobiales</taxon>
        <taxon>Devosiaceae</taxon>
        <taxon>Devosia</taxon>
    </lineage>
</organism>
<dbReference type="EMBL" id="FOMB01000036">
    <property type="protein sequence ID" value="SFD28510.1"/>
    <property type="molecule type" value="Genomic_DNA"/>
</dbReference>
<feature type="region of interest" description="Disordered" evidence="1">
    <location>
        <begin position="67"/>
        <end position="108"/>
    </location>
</feature>
<evidence type="ECO:0000256" key="1">
    <source>
        <dbReference type="SAM" id="MobiDB-lite"/>
    </source>
</evidence>
<dbReference type="AlphaFoldDB" id="A0A1I1RDQ1"/>